<feature type="transmembrane region" description="Helical" evidence="1">
    <location>
        <begin position="153"/>
        <end position="173"/>
    </location>
</feature>
<sequence>MSNGTQYLIPWFEPAKEWAGIESFFGAQHGILMDGLFYTALVALVMNVFILLFYALLPRNKTMCTIYSTGTAVANIIFTLGFLLGRATDNPAPTLCYDSITRATGPRVPRCALSGFFFVYGLLSSRFWLLIWVLDMHFKILYNKTFYGYRRNWAIGFVVLVPLALALISVPFLDYLSGPVCLPAYGYPLDIIVEVPIALSNAGIDQDSTQMEVHQTYVKTDSLKKADITEIHCVAQKQQHDAEMTEDVALGSFEMCAHSTYSGTSRPLSFESNASRDRFNTSSTDKLNETTIEAKDETGYTLADMLPWNQKRSTIVRRSIDSDVRPPEDFHL</sequence>
<feature type="transmembrane region" description="Helical" evidence="1">
    <location>
        <begin position="64"/>
        <end position="85"/>
    </location>
</feature>
<feature type="transmembrane region" description="Helical" evidence="1">
    <location>
        <begin position="112"/>
        <end position="133"/>
    </location>
</feature>
<keyword evidence="1" id="KW-1133">Transmembrane helix</keyword>
<keyword evidence="3" id="KW-1185">Reference proteome</keyword>
<proteinExistence type="predicted"/>
<dbReference type="SUPFAM" id="SSF81321">
    <property type="entry name" value="Family A G protein-coupled receptor-like"/>
    <property type="match status" value="1"/>
</dbReference>
<organism evidence="2 3">
    <name type="scientific">Taphrina deformans (strain PYCC 5710 / ATCC 11124 / CBS 356.35 / IMI 108563 / JCM 9778 / NBRC 8474)</name>
    <name type="common">Peach leaf curl fungus</name>
    <name type="synonym">Lalaria deformans</name>
    <dbReference type="NCBI Taxonomy" id="1097556"/>
    <lineage>
        <taxon>Eukaryota</taxon>
        <taxon>Fungi</taxon>
        <taxon>Dikarya</taxon>
        <taxon>Ascomycota</taxon>
        <taxon>Taphrinomycotina</taxon>
        <taxon>Taphrinomycetes</taxon>
        <taxon>Taphrinales</taxon>
        <taxon>Taphrinaceae</taxon>
        <taxon>Taphrina</taxon>
    </lineage>
</organism>
<keyword evidence="1" id="KW-0472">Membrane</keyword>
<dbReference type="Proteomes" id="UP000013776">
    <property type="component" value="Unassembled WGS sequence"/>
</dbReference>
<accession>R4XBX8</accession>
<dbReference type="AlphaFoldDB" id="R4XBX8"/>
<dbReference type="OrthoDB" id="26203at2759"/>
<feature type="transmembrane region" description="Helical" evidence="1">
    <location>
        <begin position="36"/>
        <end position="57"/>
    </location>
</feature>
<dbReference type="EMBL" id="CAHR02000142">
    <property type="protein sequence ID" value="CCG83377.1"/>
    <property type="molecule type" value="Genomic_DNA"/>
</dbReference>
<evidence type="ECO:0000313" key="3">
    <source>
        <dbReference type="Proteomes" id="UP000013776"/>
    </source>
</evidence>
<protein>
    <submittedName>
        <fullName evidence="2">Uncharacterized protein</fullName>
    </submittedName>
</protein>
<keyword evidence="1" id="KW-0812">Transmembrane</keyword>
<dbReference type="Gene3D" id="1.20.1070.10">
    <property type="entry name" value="Rhodopsin 7-helix transmembrane proteins"/>
    <property type="match status" value="1"/>
</dbReference>
<reference evidence="2 3" key="1">
    <citation type="journal article" date="2013" name="MBio">
        <title>Genome sequencing of the plant pathogen Taphrina deformans, the causal agent of peach leaf curl.</title>
        <authorList>
            <person name="Cisse O.H."/>
            <person name="Almeida J.M.G.C.F."/>
            <person name="Fonseca A."/>
            <person name="Kumar A.A."/>
            <person name="Salojaervi J."/>
            <person name="Overmyer K."/>
            <person name="Hauser P.M."/>
            <person name="Pagni M."/>
        </authorList>
    </citation>
    <scope>NUCLEOTIDE SEQUENCE [LARGE SCALE GENOMIC DNA]</scope>
    <source>
        <strain evidence="3">PYCC 5710 / ATCC 11124 / CBS 356.35 / IMI 108563 / JCM 9778 / NBRC 8474</strain>
    </source>
</reference>
<comment type="caution">
    <text evidence="2">The sequence shown here is derived from an EMBL/GenBank/DDBJ whole genome shotgun (WGS) entry which is preliminary data.</text>
</comment>
<gene>
    <name evidence="2" type="ORF">TAPDE_003592</name>
</gene>
<evidence type="ECO:0000256" key="1">
    <source>
        <dbReference type="SAM" id="Phobius"/>
    </source>
</evidence>
<dbReference type="VEuPathDB" id="FungiDB:TAPDE_003592"/>
<name>R4XBX8_TAPDE</name>
<evidence type="ECO:0000313" key="2">
    <source>
        <dbReference type="EMBL" id="CCG83377.1"/>
    </source>
</evidence>